<dbReference type="CDD" id="cd04984">
    <property type="entry name" value="IgV_L_lambda"/>
    <property type="match status" value="1"/>
</dbReference>
<evidence type="ECO:0000256" key="5">
    <source>
        <dbReference type="ARBA" id="ARBA00023157"/>
    </source>
</evidence>
<dbReference type="InterPro" id="IPR007110">
    <property type="entry name" value="Ig-like_dom"/>
</dbReference>
<evidence type="ECO:0000256" key="8">
    <source>
        <dbReference type="ARBA" id="ARBA00043265"/>
    </source>
</evidence>
<keyword evidence="8" id="KW-1064">Adaptive immunity</keyword>
<dbReference type="PANTHER" id="PTHR23267">
    <property type="entry name" value="IMMUNOGLOBULIN LIGHT CHAIN"/>
    <property type="match status" value="1"/>
</dbReference>
<dbReference type="InterPro" id="IPR050150">
    <property type="entry name" value="IgV_Light_Chain"/>
</dbReference>
<dbReference type="SUPFAM" id="SSF48726">
    <property type="entry name" value="Immunoglobulin"/>
    <property type="match status" value="11"/>
</dbReference>
<evidence type="ECO:0000313" key="11">
    <source>
        <dbReference type="EMBL" id="KAK1328287.1"/>
    </source>
</evidence>
<dbReference type="InterPro" id="IPR013106">
    <property type="entry name" value="Ig_V-set"/>
</dbReference>
<dbReference type="FunFam" id="2.60.40.10:FF:000721">
    <property type="entry name" value="Immunoglobulin lambda variable 5-45"/>
    <property type="match status" value="2"/>
</dbReference>
<name>A0AA40HCE4_CNENI</name>
<evidence type="ECO:0000256" key="4">
    <source>
        <dbReference type="ARBA" id="ARBA00023136"/>
    </source>
</evidence>
<dbReference type="InterPro" id="IPR036179">
    <property type="entry name" value="Ig-like_dom_sf"/>
</dbReference>
<dbReference type="Gene3D" id="2.60.40.10">
    <property type="entry name" value="Immunoglobulins"/>
    <property type="match status" value="10"/>
</dbReference>
<sequence length="1290" mass="135731">MFVFTLVMDTASPSLNKPTEGSWAQFVLTQPRSVSGSPGQKAVISCTCSSGFIGSYYVSCYSNAAHLTISVLQPEDEADYYCQSGSLSQQLVVTQPPSLSASPGATARLTCTLSRGSNVGGYNMYWYQQKPGSAPRFFLYYYSDSDMKLGIGVPSRFSGSKDASANAGLLLISGLQPEDEADYYCSTYDGSSDSYTVVQTHREVRQKLPLRSPGLTLALLAALPSSGSALTVLVGVHPAPGHPWTRRPDTVTAVTSGSLSQPVLTQPPSLSASPGATARLTCTLSGTSYPISGYWIYWYQQKPGSPPQYLLEYKSDSDKHQGSGVPSRFSGSKDASANAGLLLISGLQPEDEADYYCGTGHGSGSSYRYPQCLRGRGSETKTPGPRGSLSQPVLTQPPSLSASPGATATLPCTVKSDVSVAGKTLFWFQQKPGSRPRYLLSYSSSTSLGSGVPSRFSGSKDASANAGLLLIAGLQPGDEADYYCLISHDGASHGSWAQPVPTQPSSVSGAPGQRVTISCTGSSSNIGGYSVYWYQQLPGKAPKLLIYGTNSRPSGVPDRFSGSKSGSTATLTITGLQTEDEADYYCGSYDSSISGPTVLQACGELRQKPLLSGRGSWAQPVPTQPSSVSGAPGQRVTISCTGSSSNIGGNSVNWYQQLPGKAPKRIIYGDSNRPSGIPDRYSGSKSGSTATLIITGLQAEDEADYYCESYDDNLKGPTVLQACGEVRQKPLWSVRGSWAQPVLTQPSSVSGAPGQRVTISCTGSSTNIGGNYVRWYQQLPGKAPKRIIYDTYSRPSGVPDRFSGSKSGSTATLTITGLQAEDEADYYCESYDDNLKGPTVLQARGEVRQKPLCSVRGEPSSSCLLGSACDLWLLLIPSLTPWAQVHPGTLPGGSWAQPVLTQPSSVSGALGQRVTISCSNIKGSYVYCSGSSASLTITGLQAEDEADYYCSSWDGSISSTTVLQACGEVKQKPLCSVRGEPSSSCLLGSACDLWLLLIPSLSPWAQVHLETLPGGSWAQPVPTQPSSVSGAPGQRVTISCTGSSSNIGGNYAEDEADYYCESYDDNLKGPTVLQDRGEVRQKPLWSVRVEPSSSCLLDSACDLWLLLIPSLSPWAQVHPGTLPGGSWAQPVLTQPSSVSGAPGRGSPSPVTGSSSNIGSTMFPGTNSSQERPPNASSMFSNSRPSGVPDRFSGSRSGSSGTLTITGLQAGETRPIITASAMGQDLNGSWAQPVRLSRPQCRGPLGQRVTISCTGSSSNLGGNYVSWYQQLPGKAPKCIIYGDSNRHSGVP</sequence>
<keyword evidence="6" id="KW-0393">Immunoglobulin domain</keyword>
<dbReference type="SMART" id="SM00408">
    <property type="entry name" value="IGc2"/>
    <property type="match status" value="6"/>
</dbReference>
<feature type="domain" description="Ig-like" evidence="10">
    <location>
        <begin position="89"/>
        <end position="198"/>
    </location>
</feature>
<dbReference type="FunFam" id="2.60.40.10:FF:000442">
    <property type="entry name" value="Immunoglobulin lambda variable 2-8"/>
    <property type="match status" value="3"/>
</dbReference>
<dbReference type="PROSITE" id="PS50835">
    <property type="entry name" value="IG_LIKE"/>
    <property type="match status" value="6"/>
</dbReference>
<gene>
    <name evidence="11" type="ORF">QTO34_011860</name>
</gene>
<keyword evidence="12" id="KW-1185">Reference proteome</keyword>
<dbReference type="CDD" id="cd00099">
    <property type="entry name" value="IgV"/>
    <property type="match status" value="1"/>
</dbReference>
<dbReference type="Proteomes" id="UP001177744">
    <property type="component" value="Unassembled WGS sequence"/>
</dbReference>
<accession>A0AA40HCE4</accession>
<feature type="domain" description="Ig-like" evidence="10">
    <location>
        <begin position="512"/>
        <end position="586"/>
    </location>
</feature>
<feature type="domain" description="Ig-like" evidence="10">
    <location>
        <begin position="262"/>
        <end position="374"/>
    </location>
</feature>
<keyword evidence="4" id="KW-0472">Membrane</keyword>
<feature type="region of interest" description="Disordered" evidence="9">
    <location>
        <begin position="368"/>
        <end position="406"/>
    </location>
</feature>
<dbReference type="InterPro" id="IPR003598">
    <property type="entry name" value="Ig_sub2"/>
</dbReference>
<dbReference type="GO" id="GO:0005886">
    <property type="term" value="C:plasma membrane"/>
    <property type="evidence" value="ECO:0007669"/>
    <property type="project" value="UniProtKB-SubCell"/>
</dbReference>
<dbReference type="Pfam" id="PF07686">
    <property type="entry name" value="V-set"/>
    <property type="match status" value="6"/>
</dbReference>
<evidence type="ECO:0000256" key="1">
    <source>
        <dbReference type="ARBA" id="ARBA00004236"/>
    </source>
</evidence>
<feature type="region of interest" description="Disordered" evidence="9">
    <location>
        <begin position="1126"/>
        <end position="1208"/>
    </location>
</feature>
<keyword evidence="2" id="KW-1003">Cell membrane</keyword>
<dbReference type="InterPro" id="IPR003599">
    <property type="entry name" value="Ig_sub"/>
</dbReference>
<evidence type="ECO:0000256" key="9">
    <source>
        <dbReference type="SAM" id="MobiDB-lite"/>
    </source>
</evidence>
<proteinExistence type="predicted"/>
<dbReference type="SMART" id="SM00406">
    <property type="entry name" value="IGv"/>
    <property type="match status" value="8"/>
</dbReference>
<feature type="domain" description="Ig-like" evidence="10">
    <location>
        <begin position="620"/>
        <end position="707"/>
    </location>
</feature>
<feature type="compositionally biased region" description="Polar residues" evidence="9">
    <location>
        <begin position="388"/>
        <end position="406"/>
    </location>
</feature>
<keyword evidence="5" id="KW-1015">Disulfide bond</keyword>
<evidence type="ECO:0000256" key="7">
    <source>
        <dbReference type="ARBA" id="ARBA00038737"/>
    </source>
</evidence>
<feature type="domain" description="Ig-like" evidence="10">
    <location>
        <begin position="741"/>
        <end position="828"/>
    </location>
</feature>
<dbReference type="GO" id="GO:0005576">
    <property type="term" value="C:extracellular region"/>
    <property type="evidence" value="ECO:0007669"/>
    <property type="project" value="UniProtKB-ARBA"/>
</dbReference>
<evidence type="ECO:0000256" key="3">
    <source>
        <dbReference type="ARBA" id="ARBA00022729"/>
    </source>
</evidence>
<comment type="subunit">
    <text evidence="7">Immunoglobulins are composed of two identical heavy chains and two identical light chains; disulfide-linked.</text>
</comment>
<feature type="domain" description="Ig-like" evidence="10">
    <location>
        <begin position="392"/>
        <end position="508"/>
    </location>
</feature>
<keyword evidence="8" id="KW-1280">Immunoglobulin</keyword>
<dbReference type="InterPro" id="IPR013783">
    <property type="entry name" value="Ig-like_fold"/>
</dbReference>
<evidence type="ECO:0000313" key="12">
    <source>
        <dbReference type="Proteomes" id="UP001177744"/>
    </source>
</evidence>
<organism evidence="11 12">
    <name type="scientific">Cnephaeus nilssonii</name>
    <name type="common">Northern bat</name>
    <name type="synonym">Eptesicus nilssonii</name>
    <dbReference type="NCBI Taxonomy" id="3371016"/>
    <lineage>
        <taxon>Eukaryota</taxon>
        <taxon>Metazoa</taxon>
        <taxon>Chordata</taxon>
        <taxon>Craniata</taxon>
        <taxon>Vertebrata</taxon>
        <taxon>Euteleostomi</taxon>
        <taxon>Mammalia</taxon>
        <taxon>Eutheria</taxon>
        <taxon>Laurasiatheria</taxon>
        <taxon>Chiroptera</taxon>
        <taxon>Yangochiroptera</taxon>
        <taxon>Vespertilionidae</taxon>
        <taxon>Cnephaeus</taxon>
    </lineage>
</organism>
<keyword evidence="3" id="KW-0732">Signal</keyword>
<feature type="region of interest" description="Disordered" evidence="9">
    <location>
        <begin position="614"/>
        <end position="635"/>
    </location>
</feature>
<evidence type="ECO:0000256" key="6">
    <source>
        <dbReference type="ARBA" id="ARBA00023319"/>
    </source>
</evidence>
<evidence type="ECO:0000256" key="2">
    <source>
        <dbReference type="ARBA" id="ARBA00022475"/>
    </source>
</evidence>
<reference evidence="11" key="1">
    <citation type="submission" date="2023-06" db="EMBL/GenBank/DDBJ databases">
        <title>Reference genome for the Northern bat (Eptesicus nilssonii), a most northern bat species.</title>
        <authorList>
            <person name="Laine V.N."/>
            <person name="Pulliainen A.T."/>
            <person name="Lilley T.M."/>
        </authorList>
    </citation>
    <scope>NUCLEOTIDE SEQUENCE</scope>
    <source>
        <strain evidence="11">BLF_Eptnil</strain>
        <tissue evidence="11">Kidney</tissue>
    </source>
</reference>
<dbReference type="EMBL" id="JAULJE010000023">
    <property type="protein sequence ID" value="KAK1328287.1"/>
    <property type="molecule type" value="Genomic_DNA"/>
</dbReference>
<comment type="caution">
    <text evidence="11">The sequence shown here is derived from an EMBL/GenBank/DDBJ whole genome shotgun (WGS) entry which is preliminary data.</text>
</comment>
<comment type="subcellular location">
    <subcellularLocation>
        <location evidence="1">Cell membrane</location>
    </subcellularLocation>
</comment>
<dbReference type="GO" id="GO:0019814">
    <property type="term" value="C:immunoglobulin complex"/>
    <property type="evidence" value="ECO:0007669"/>
    <property type="project" value="UniProtKB-KW"/>
</dbReference>
<feature type="compositionally biased region" description="Polar residues" evidence="9">
    <location>
        <begin position="1148"/>
        <end position="1184"/>
    </location>
</feature>
<protein>
    <recommendedName>
        <fullName evidence="10">Ig-like domain-containing protein</fullName>
    </recommendedName>
</protein>
<evidence type="ECO:0000259" key="10">
    <source>
        <dbReference type="PROSITE" id="PS50835"/>
    </source>
</evidence>
<keyword evidence="8" id="KW-0391">Immunity</keyword>
<dbReference type="SMART" id="SM00409">
    <property type="entry name" value="IG"/>
    <property type="match status" value="9"/>
</dbReference>